<evidence type="ECO:0000313" key="5">
    <source>
        <dbReference type="EMBL" id="RAL53091.1"/>
    </source>
</evidence>
<dbReference type="EMBL" id="NQVE01000028">
    <property type="protein sequence ID" value="RAL53091.1"/>
    <property type="molecule type" value="Genomic_DNA"/>
</dbReference>
<evidence type="ECO:0000256" key="1">
    <source>
        <dbReference type="ARBA" id="ARBA00004170"/>
    </source>
</evidence>
<dbReference type="Proteomes" id="UP000249390">
    <property type="component" value="Unassembled WGS sequence"/>
</dbReference>
<dbReference type="CDD" id="cd00371">
    <property type="entry name" value="HMA"/>
    <property type="match status" value="1"/>
</dbReference>
<gene>
    <name evidence="5" type="ORF">DM860_016326</name>
</gene>
<dbReference type="AlphaFoldDB" id="A0A328E9C8"/>
<keyword evidence="6" id="KW-1185">Reference proteome</keyword>
<feature type="domain" description="HMA" evidence="4">
    <location>
        <begin position="10"/>
        <end position="74"/>
    </location>
</feature>
<accession>A0A328E9C8</accession>
<evidence type="ECO:0000313" key="6">
    <source>
        <dbReference type="Proteomes" id="UP000249390"/>
    </source>
</evidence>
<protein>
    <recommendedName>
        <fullName evidence="4">HMA domain-containing protein</fullName>
    </recommendedName>
</protein>
<reference evidence="5 6" key="1">
    <citation type="submission" date="2018-06" db="EMBL/GenBank/DDBJ databases">
        <title>The Genome of Cuscuta australis (Dodder) Provides Insight into the Evolution of Plant Parasitism.</title>
        <authorList>
            <person name="Liu H."/>
        </authorList>
    </citation>
    <scope>NUCLEOTIDE SEQUENCE [LARGE SCALE GENOMIC DNA]</scope>
    <source>
        <strain evidence="6">cv. Yunnan</strain>
        <tissue evidence="5">Vines</tissue>
    </source>
</reference>
<evidence type="ECO:0000259" key="4">
    <source>
        <dbReference type="PROSITE" id="PS50846"/>
    </source>
</evidence>
<dbReference type="Pfam" id="PF00403">
    <property type="entry name" value="HMA"/>
    <property type="match status" value="1"/>
</dbReference>
<dbReference type="GO" id="GO:0009626">
    <property type="term" value="P:plant-type hypersensitive response"/>
    <property type="evidence" value="ECO:0007669"/>
    <property type="project" value="UniProtKB-KW"/>
</dbReference>
<dbReference type="PANTHER" id="PTHR22814">
    <property type="entry name" value="COPPER TRANSPORT PROTEIN ATOX1-RELATED"/>
    <property type="match status" value="1"/>
</dbReference>
<comment type="subcellular location">
    <subcellularLocation>
        <location evidence="1">Membrane</location>
        <topology evidence="1">Peripheral membrane protein</topology>
    </subcellularLocation>
</comment>
<dbReference type="Gene3D" id="3.30.70.100">
    <property type="match status" value="1"/>
</dbReference>
<organism evidence="5 6">
    <name type="scientific">Cuscuta australis</name>
    <dbReference type="NCBI Taxonomy" id="267555"/>
    <lineage>
        <taxon>Eukaryota</taxon>
        <taxon>Viridiplantae</taxon>
        <taxon>Streptophyta</taxon>
        <taxon>Embryophyta</taxon>
        <taxon>Tracheophyta</taxon>
        <taxon>Spermatophyta</taxon>
        <taxon>Magnoliopsida</taxon>
        <taxon>eudicotyledons</taxon>
        <taxon>Gunneridae</taxon>
        <taxon>Pentapetalae</taxon>
        <taxon>asterids</taxon>
        <taxon>lamiids</taxon>
        <taxon>Solanales</taxon>
        <taxon>Convolvulaceae</taxon>
        <taxon>Cuscuteae</taxon>
        <taxon>Cuscuta</taxon>
        <taxon>Cuscuta subgen. Grammica</taxon>
        <taxon>Cuscuta sect. Cleistogrammica</taxon>
    </lineage>
</organism>
<feature type="region of interest" description="Disordered" evidence="3">
    <location>
        <begin position="74"/>
        <end position="93"/>
    </location>
</feature>
<dbReference type="GO" id="GO:0046872">
    <property type="term" value="F:metal ion binding"/>
    <property type="evidence" value="ECO:0007669"/>
    <property type="project" value="UniProtKB-KW"/>
</dbReference>
<proteinExistence type="predicted"/>
<keyword evidence="2" id="KW-0479">Metal-binding</keyword>
<dbReference type="InterPro" id="IPR036163">
    <property type="entry name" value="HMA_dom_sf"/>
</dbReference>
<dbReference type="InterPro" id="IPR006121">
    <property type="entry name" value="HMA_dom"/>
</dbReference>
<evidence type="ECO:0000256" key="2">
    <source>
        <dbReference type="ARBA" id="ARBA00022723"/>
    </source>
</evidence>
<sequence>MGKSEEKKEVDSLEIKVSLFCENCAKDVKKALWKVKGVKNVMVDLEKGRANIKGSKIQPDAVLKILKTKLKKDAEIIPPPKPPPQEKVAPPSNNNVAAHVPAVCVINGQYYYTQFPHYPVVANGPPVWAHHYPCNYENDPDPCSIL</sequence>
<name>A0A328E9C8_9ASTE</name>
<evidence type="ECO:0000256" key="3">
    <source>
        <dbReference type="SAM" id="MobiDB-lite"/>
    </source>
</evidence>
<comment type="caution">
    <text evidence="5">The sequence shown here is derived from an EMBL/GenBank/DDBJ whole genome shotgun (WGS) entry which is preliminary data.</text>
</comment>
<dbReference type="SUPFAM" id="SSF55008">
    <property type="entry name" value="HMA, heavy metal-associated domain"/>
    <property type="match status" value="1"/>
</dbReference>
<dbReference type="GO" id="GO:0016020">
    <property type="term" value="C:membrane"/>
    <property type="evidence" value="ECO:0007669"/>
    <property type="project" value="UniProtKB-SubCell"/>
</dbReference>
<dbReference type="PROSITE" id="PS50846">
    <property type="entry name" value="HMA_2"/>
    <property type="match status" value="1"/>
</dbReference>